<keyword evidence="1" id="KW-0812">Transmembrane</keyword>
<dbReference type="EMBL" id="BMUW01000002">
    <property type="protein sequence ID" value="GGZ45500.1"/>
    <property type="molecule type" value="Genomic_DNA"/>
</dbReference>
<accession>A0ABQ3BHH5</accession>
<evidence type="ECO:0000313" key="2">
    <source>
        <dbReference type="EMBL" id="GGZ45500.1"/>
    </source>
</evidence>
<proteinExistence type="predicted"/>
<evidence type="ECO:0000256" key="1">
    <source>
        <dbReference type="SAM" id="Phobius"/>
    </source>
</evidence>
<keyword evidence="1" id="KW-0472">Membrane</keyword>
<reference evidence="3" key="1">
    <citation type="journal article" date="2019" name="Int. J. Syst. Evol. Microbiol.">
        <title>The Global Catalogue of Microorganisms (GCM) 10K type strain sequencing project: providing services to taxonomists for standard genome sequencing and annotation.</title>
        <authorList>
            <consortium name="The Broad Institute Genomics Platform"/>
            <consortium name="The Broad Institute Genome Sequencing Center for Infectious Disease"/>
            <person name="Wu L."/>
            <person name="Ma J."/>
        </authorList>
    </citation>
    <scope>NUCLEOTIDE SEQUENCE [LARGE SCALE GENOMIC DNA]</scope>
    <source>
        <strain evidence="3">JCM 4602</strain>
    </source>
</reference>
<dbReference type="Gene3D" id="2.30.110.10">
    <property type="entry name" value="Electron Transport, Fmn-binding Protein, Chain A"/>
    <property type="match status" value="1"/>
</dbReference>
<keyword evidence="1" id="KW-1133">Transmembrane helix</keyword>
<dbReference type="InterPro" id="IPR012349">
    <property type="entry name" value="Split_barrel_FMN-bd"/>
</dbReference>
<sequence length="394" mass="41838">MTATPLHWSDTTHEVLSGDLNVAVAYVTPTGGAVVVSVSPLGLTDRAAGRIGFTTSLGFPRKLERILRDPRVALAYHTREHGLARPEDYVLAQGDAVVDMRPSPQRLDDVLDASDRFFGPGKSGRAWDWLLHEYRRARVYVDIDVRRMATWPDLAACGPQEVTGPAWPDAPAEQRAPENGTAPRVDVAKLSRKVDPLPYRLLAYRGADGYPVVVPVEIVGRDHTGFRLLSPPGLLPPGGRRAGLLAHSFRPQNVGLAMMTFTGWLTARSETEACYAPHTSTALAARGTAVLGGLLVSWYTRVSSTGADGLGLPADLLDRASSTLAEALIVAGEVGGGTGSLLLAAAKEAFTEAATVTGIAGAGVIVVAAIWALVTLRGVSANLDLAEEHERQVH</sequence>
<keyword evidence="3" id="KW-1185">Reference proteome</keyword>
<evidence type="ECO:0000313" key="3">
    <source>
        <dbReference type="Proteomes" id="UP000624183"/>
    </source>
</evidence>
<dbReference type="SUPFAM" id="SSF50475">
    <property type="entry name" value="FMN-binding split barrel"/>
    <property type="match status" value="1"/>
</dbReference>
<organism evidence="2 3">
    <name type="scientific">Streptomyces rubiginosohelvolus</name>
    <dbReference type="NCBI Taxonomy" id="67362"/>
    <lineage>
        <taxon>Bacteria</taxon>
        <taxon>Bacillati</taxon>
        <taxon>Actinomycetota</taxon>
        <taxon>Actinomycetes</taxon>
        <taxon>Kitasatosporales</taxon>
        <taxon>Streptomycetaceae</taxon>
        <taxon>Streptomyces</taxon>
    </lineage>
</organism>
<dbReference type="Proteomes" id="UP000624183">
    <property type="component" value="Unassembled WGS sequence"/>
</dbReference>
<gene>
    <name evidence="2" type="ORF">GCM10010328_20020</name>
</gene>
<name>A0ABQ3BHH5_9ACTN</name>
<comment type="caution">
    <text evidence="2">The sequence shown here is derived from an EMBL/GenBank/DDBJ whole genome shotgun (WGS) entry which is preliminary data.</text>
</comment>
<feature type="transmembrane region" description="Helical" evidence="1">
    <location>
        <begin position="353"/>
        <end position="374"/>
    </location>
</feature>
<protein>
    <submittedName>
        <fullName evidence="2">Uncharacterized protein</fullName>
    </submittedName>
</protein>